<keyword evidence="3" id="KW-1185">Reference proteome</keyword>
<feature type="chain" id="PRO_5032729436" evidence="1">
    <location>
        <begin position="19"/>
        <end position="455"/>
    </location>
</feature>
<organism evidence="2 3">
    <name type="scientific">Rhizomicrobium palustre</name>
    <dbReference type="NCBI Taxonomy" id="189966"/>
    <lineage>
        <taxon>Bacteria</taxon>
        <taxon>Pseudomonadati</taxon>
        <taxon>Pseudomonadota</taxon>
        <taxon>Alphaproteobacteria</taxon>
        <taxon>Micropepsales</taxon>
        <taxon>Micropepsaceae</taxon>
        <taxon>Rhizomicrobium</taxon>
    </lineage>
</organism>
<proteinExistence type="predicted"/>
<accession>A0A846MU29</accession>
<gene>
    <name evidence="2" type="ORF">FHS83_000053</name>
</gene>
<dbReference type="Proteomes" id="UP000570514">
    <property type="component" value="Unassembled WGS sequence"/>
</dbReference>
<name>A0A846MU29_9PROT</name>
<dbReference type="RefSeq" id="WP_167079725.1">
    <property type="nucleotide sequence ID" value="NZ_BAAADC010000001.1"/>
</dbReference>
<evidence type="ECO:0000256" key="1">
    <source>
        <dbReference type="SAM" id="SignalP"/>
    </source>
</evidence>
<comment type="caution">
    <text evidence="2">The sequence shown here is derived from an EMBL/GenBank/DDBJ whole genome shotgun (WGS) entry which is preliminary data.</text>
</comment>
<protein>
    <submittedName>
        <fullName evidence="2">Uncharacterized protein</fullName>
    </submittedName>
</protein>
<keyword evidence="1" id="KW-0732">Signal</keyword>
<dbReference type="AlphaFoldDB" id="A0A846MU29"/>
<dbReference type="EMBL" id="JAASRM010000001">
    <property type="protein sequence ID" value="NIK86735.1"/>
    <property type="molecule type" value="Genomic_DNA"/>
</dbReference>
<evidence type="ECO:0000313" key="3">
    <source>
        <dbReference type="Proteomes" id="UP000570514"/>
    </source>
</evidence>
<feature type="signal peptide" evidence="1">
    <location>
        <begin position="1"/>
        <end position="18"/>
    </location>
</feature>
<evidence type="ECO:0000313" key="2">
    <source>
        <dbReference type="EMBL" id="NIK86735.1"/>
    </source>
</evidence>
<sequence>MKKAILFLAAAFCVPAAAQEDKDLDLIPGSVANAAAPSSAAKDQGKYSLDDAFGWYGFRGQLAVPLSGGMPSRWANRLSFDGLDTFTLSPALSFTASDRLSLASADGIGFPNKALRNDIREAYFTYEAAPQTYLEAGRINLRYGVAYGYNPTDFFRSRTSVAQSSSDPGAQRLNRLGTVLLRGQHFFDGGAVELVYAPKLHSPVPLGLTPGPFDPKIDQTNGSDRLLAAFSFELEEFSPQMLVYYEGGRTKFGLNLSHPIGASVIAYASWAGDMASSATVDAFAFAKRTRTFPATLPVTPTQSLSRGFKNDLSVGANWSGEYKESITIEYNFHQAGFSQADWKDWFATGANPAFSQVMWYLRGYASDIQQPMSRHQAFVRADWAEPFHIEHADVGAYVMTNLLDGSSIGQISASYDLSDQWSLGIYGSGSIGGRKSEWGSLRGSSSVVVQAVRYF</sequence>
<reference evidence="2 3" key="1">
    <citation type="submission" date="2020-03" db="EMBL/GenBank/DDBJ databases">
        <title>Genomic Encyclopedia of Type Strains, Phase IV (KMG-IV): sequencing the most valuable type-strain genomes for metagenomic binning, comparative biology and taxonomic classification.</title>
        <authorList>
            <person name="Goeker M."/>
        </authorList>
    </citation>
    <scope>NUCLEOTIDE SEQUENCE [LARGE SCALE GENOMIC DNA]</scope>
    <source>
        <strain evidence="2 3">DSM 19867</strain>
    </source>
</reference>